<dbReference type="RefSeq" id="WP_154459779.1">
    <property type="nucleotide sequence ID" value="NZ_JAQYTQ010000039.1"/>
</dbReference>
<dbReference type="AlphaFoldDB" id="A0A7X2N2J2"/>
<proteinExistence type="predicted"/>
<evidence type="ECO:0000256" key="3">
    <source>
        <dbReference type="ARBA" id="ARBA00023270"/>
    </source>
</evidence>
<organism evidence="4 5">
    <name type="scientific">Floccifex porci</name>
    <dbReference type="NCBI Taxonomy" id="2606629"/>
    <lineage>
        <taxon>Bacteria</taxon>
        <taxon>Bacillati</taxon>
        <taxon>Bacillota</taxon>
        <taxon>Erysipelotrichia</taxon>
        <taxon>Erysipelotrichales</taxon>
        <taxon>Erysipelotrichaceae</taxon>
        <taxon>Floccifex</taxon>
    </lineage>
</organism>
<dbReference type="PROSITE" id="PS01054">
    <property type="entry name" value="TRANSALDOLASE_1"/>
    <property type="match status" value="1"/>
</dbReference>
<gene>
    <name evidence="4" type="ORF">FYJ50_04155</name>
</gene>
<sequence>MKLVIDSSDIQKIKELNELLTVAGVTTNPTIITKSGRPSEDVINDLIDILSPDQLIFIQVVKTDFEGIMEEAKYINSLREKNMVVKIPVTHEGLKAIKECKKLGIKTLATAIYTANQGFMAALNGADYLAPYVNRMENFGDGIGQVCDLLDMLRLNNLPTEVIAASFKNTRQVHELFKAGIQSVTVPVDVAFNLIDHPATESAVETFSKDWEKAYGRNSLA</sequence>
<evidence type="ECO:0000256" key="1">
    <source>
        <dbReference type="ARBA" id="ARBA00004496"/>
    </source>
</evidence>
<dbReference type="InterPro" id="IPR013785">
    <property type="entry name" value="Aldolase_TIM"/>
</dbReference>
<comment type="caution">
    <text evidence="4">The sequence shown here is derived from an EMBL/GenBank/DDBJ whole genome shotgun (WGS) entry which is preliminary data.</text>
</comment>
<dbReference type="Proteomes" id="UP000470082">
    <property type="component" value="Unassembled WGS sequence"/>
</dbReference>
<keyword evidence="2" id="KW-0963">Cytoplasm</keyword>
<dbReference type="GO" id="GO:0005737">
    <property type="term" value="C:cytoplasm"/>
    <property type="evidence" value="ECO:0007669"/>
    <property type="project" value="UniProtKB-SubCell"/>
</dbReference>
<dbReference type="PANTHER" id="PTHR10683">
    <property type="entry name" value="TRANSALDOLASE"/>
    <property type="match status" value="1"/>
</dbReference>
<dbReference type="GO" id="GO:0016832">
    <property type="term" value="F:aldehyde-lyase activity"/>
    <property type="evidence" value="ECO:0007669"/>
    <property type="project" value="InterPro"/>
</dbReference>
<evidence type="ECO:0000256" key="2">
    <source>
        <dbReference type="ARBA" id="ARBA00022490"/>
    </source>
</evidence>
<reference evidence="4 5" key="1">
    <citation type="submission" date="2019-08" db="EMBL/GenBank/DDBJ databases">
        <title>In-depth cultivation of the pig gut microbiome towards novel bacterial diversity and tailored functional studies.</title>
        <authorList>
            <person name="Wylensek D."/>
            <person name="Hitch T.C.A."/>
            <person name="Clavel T."/>
        </authorList>
    </citation>
    <scope>NUCLEOTIDE SEQUENCE [LARGE SCALE GENOMIC DNA]</scope>
    <source>
        <strain evidence="4 5">LKV-178-WT-2G</strain>
    </source>
</reference>
<dbReference type="PANTHER" id="PTHR10683:SF40">
    <property type="entry name" value="FRUCTOSE-6-PHOSPHATE ALDOLASE 1-RELATED"/>
    <property type="match status" value="1"/>
</dbReference>
<comment type="subcellular location">
    <subcellularLocation>
        <location evidence="1">Cytoplasm</location>
    </subcellularLocation>
</comment>
<dbReference type="FunFam" id="3.20.20.70:FF:000018">
    <property type="entry name" value="Probable transaldolase"/>
    <property type="match status" value="1"/>
</dbReference>
<accession>A0A7X2N2J2</accession>
<evidence type="ECO:0000313" key="4">
    <source>
        <dbReference type="EMBL" id="MSS01302.1"/>
    </source>
</evidence>
<dbReference type="GO" id="GO:0005975">
    <property type="term" value="P:carbohydrate metabolic process"/>
    <property type="evidence" value="ECO:0007669"/>
    <property type="project" value="InterPro"/>
</dbReference>
<protein>
    <submittedName>
        <fullName evidence="4">Fructose-6-phosphate aldolase</fullName>
    </submittedName>
</protein>
<dbReference type="EMBL" id="VUMM01000005">
    <property type="protein sequence ID" value="MSS01302.1"/>
    <property type="molecule type" value="Genomic_DNA"/>
</dbReference>
<evidence type="ECO:0000313" key="5">
    <source>
        <dbReference type="Proteomes" id="UP000470082"/>
    </source>
</evidence>
<name>A0A7X2N2J2_9FIRM</name>
<keyword evidence="5" id="KW-1185">Reference proteome</keyword>
<dbReference type="CDD" id="cd00956">
    <property type="entry name" value="Transaldolase_FSA"/>
    <property type="match status" value="1"/>
</dbReference>
<dbReference type="Gene3D" id="3.20.20.70">
    <property type="entry name" value="Aldolase class I"/>
    <property type="match status" value="1"/>
</dbReference>
<dbReference type="InterPro" id="IPR001585">
    <property type="entry name" value="TAL/FSA"/>
</dbReference>
<dbReference type="InterPro" id="IPR033919">
    <property type="entry name" value="TSA/FSA_arc/bac"/>
</dbReference>
<keyword evidence="3" id="KW-0704">Schiff base</keyword>
<dbReference type="Pfam" id="PF00923">
    <property type="entry name" value="TAL_FSA"/>
    <property type="match status" value="1"/>
</dbReference>
<dbReference type="SUPFAM" id="SSF51569">
    <property type="entry name" value="Aldolase"/>
    <property type="match status" value="1"/>
</dbReference>
<dbReference type="InterPro" id="IPR018225">
    <property type="entry name" value="Transaldolase_AS"/>
</dbReference>